<evidence type="ECO:0000313" key="5">
    <source>
        <dbReference type="Proteomes" id="UP001276854"/>
    </source>
</evidence>
<feature type="transmembrane region" description="Helical" evidence="3">
    <location>
        <begin position="9"/>
        <end position="29"/>
    </location>
</feature>
<evidence type="ECO:0000256" key="3">
    <source>
        <dbReference type="SAM" id="Phobius"/>
    </source>
</evidence>
<name>A0ABU4GIY8_9CLOT</name>
<dbReference type="EMBL" id="JAWONS010000026">
    <property type="protein sequence ID" value="MDW2796227.1"/>
    <property type="molecule type" value="Genomic_DNA"/>
</dbReference>
<keyword evidence="5" id="KW-1185">Reference proteome</keyword>
<reference evidence="4 5" key="1">
    <citation type="submission" date="2023-10" db="EMBL/GenBank/DDBJ databases">
        <title>A novel Glycoside Hydrolase 43-Like Enzyme from Clostrdium boliviensis is an Endo-xylanase, and a Candidate for Xylooligosaccharides Production from Different Xylan Substrates.</title>
        <authorList>
            <person name="Alvarez M.T."/>
            <person name="Rocabado-Villegas L.R."/>
            <person name="Salas-Veizaga D.M."/>
            <person name="Linares-Pasten J.A."/>
            <person name="Gudmundsdottir E.E."/>
            <person name="Hreggvidsson G.O."/>
            <person name="Adlercreutz P."/>
            <person name="Nordberg Karlsson E."/>
        </authorList>
    </citation>
    <scope>NUCLEOTIDE SEQUENCE [LARGE SCALE GENOMIC DNA]</scope>
    <source>
        <strain evidence="4 5">E-1</strain>
    </source>
</reference>
<evidence type="ECO:0000256" key="1">
    <source>
        <dbReference type="SAM" id="Coils"/>
    </source>
</evidence>
<gene>
    <name evidence="4" type="ORF">RZO55_01315</name>
</gene>
<dbReference type="InterPro" id="IPR053154">
    <property type="entry name" value="c-di-AMP_regulator"/>
</dbReference>
<evidence type="ECO:0000313" key="4">
    <source>
        <dbReference type="EMBL" id="MDW2796227.1"/>
    </source>
</evidence>
<dbReference type="Pfam" id="PF07949">
    <property type="entry name" value="YbbR"/>
    <property type="match status" value="2"/>
</dbReference>
<proteinExistence type="predicted"/>
<feature type="coiled-coil region" evidence="1">
    <location>
        <begin position="350"/>
        <end position="377"/>
    </location>
</feature>
<feature type="compositionally biased region" description="Low complexity" evidence="2">
    <location>
        <begin position="415"/>
        <end position="434"/>
    </location>
</feature>
<dbReference type="Gene3D" id="2.170.120.30">
    <property type="match status" value="2"/>
</dbReference>
<keyword evidence="3" id="KW-0472">Membrane</keyword>
<feature type="region of interest" description="Disordered" evidence="2">
    <location>
        <begin position="414"/>
        <end position="434"/>
    </location>
</feature>
<dbReference type="RefSeq" id="WP_318062502.1">
    <property type="nucleotide sequence ID" value="NZ_JAWONS010000026.1"/>
</dbReference>
<dbReference type="Gene3D" id="2.170.120.40">
    <property type="entry name" value="YbbR-like domain"/>
    <property type="match status" value="2"/>
</dbReference>
<dbReference type="InterPro" id="IPR012505">
    <property type="entry name" value="YbbR"/>
</dbReference>
<accession>A0ABU4GIY8</accession>
<dbReference type="PANTHER" id="PTHR37804">
    <property type="entry name" value="CDAA REGULATORY PROTEIN CDAR"/>
    <property type="match status" value="1"/>
</dbReference>
<sequence>MKEKLLNNLGLKVASLVLAFGVWMAIVNISNPVIGDSQLVPVEVRNEEALKAADLTYEIDGKDMVAVYYQVRTRDRSLIKASDFKAYVDLKDYNVTGAVPVTVEINKDKEGLVKSDTITAKPMVIRIITEQLQTKRFDLQVVTKGKAKEGYQPGTINLVPDHVTVEGPESLVGQINHMGVEIQIAANTTSDINATAEPLFYDANGNKLNLSDKVTVNKSQIDYYVQILKAKNLPLNFEVTGQVAKGYRYTGLESDVKSVAVAGTKSVLASLTSIDVSSDKLNIDGATKDKIVRLDLSQYLPPNTTIAGDEYKDVSVKLKVEPLTTRVFTLQLSNLDKKGMSEDYNYSFDKQTCDVTVKGLKEDLDALKEENLNAVLDVSDLNPGTYPGMIHFEVAEGFEVTVYTPFNVTVAKENTVSTETQSTTVSETTESSAQ</sequence>
<dbReference type="Proteomes" id="UP001276854">
    <property type="component" value="Unassembled WGS sequence"/>
</dbReference>
<comment type="caution">
    <text evidence="4">The sequence shown here is derived from an EMBL/GenBank/DDBJ whole genome shotgun (WGS) entry which is preliminary data.</text>
</comment>
<evidence type="ECO:0000256" key="2">
    <source>
        <dbReference type="SAM" id="MobiDB-lite"/>
    </source>
</evidence>
<keyword evidence="1" id="KW-0175">Coiled coil</keyword>
<dbReference type="PANTHER" id="PTHR37804:SF1">
    <property type="entry name" value="CDAA REGULATORY PROTEIN CDAR"/>
    <property type="match status" value="1"/>
</dbReference>
<keyword evidence="3" id="KW-1133">Transmembrane helix</keyword>
<keyword evidence="3" id="KW-0812">Transmembrane</keyword>
<organism evidence="4 5">
    <name type="scientific">Clostridium boliviensis</name>
    <dbReference type="NCBI Taxonomy" id="318465"/>
    <lineage>
        <taxon>Bacteria</taxon>
        <taxon>Bacillati</taxon>
        <taxon>Bacillota</taxon>
        <taxon>Clostridia</taxon>
        <taxon>Eubacteriales</taxon>
        <taxon>Clostridiaceae</taxon>
        <taxon>Clostridium</taxon>
    </lineage>
</organism>
<protein>
    <submittedName>
        <fullName evidence="4">CdaR family protein</fullName>
    </submittedName>
</protein>